<sequence length="133" mass="14848">MATHRKSILAATFGEYVQQDPDLVASYGGEDNIKKIVASLIQQASAAGFDVDTFAFNPQEPEDSIKRLEEKLRSRDWDGMLIGWGLRGNKSHTPLFEAAVNAAREVVPRTKLMFGNAPDDFFNTLQRNFEGLE</sequence>
<dbReference type="Proteomes" id="UP000309340">
    <property type="component" value="Unassembled WGS sequence"/>
</dbReference>
<keyword evidence="2" id="KW-1185">Reference proteome</keyword>
<accession>A0A4U0XK40</accession>
<organism evidence="1 2">
    <name type="scientific">Friedmanniomyces simplex</name>
    <dbReference type="NCBI Taxonomy" id="329884"/>
    <lineage>
        <taxon>Eukaryota</taxon>
        <taxon>Fungi</taxon>
        <taxon>Dikarya</taxon>
        <taxon>Ascomycota</taxon>
        <taxon>Pezizomycotina</taxon>
        <taxon>Dothideomycetes</taxon>
        <taxon>Dothideomycetidae</taxon>
        <taxon>Mycosphaerellales</taxon>
        <taxon>Teratosphaeriaceae</taxon>
        <taxon>Friedmanniomyces</taxon>
    </lineage>
</organism>
<proteinExistence type="predicted"/>
<protein>
    <submittedName>
        <fullName evidence="1">Uncharacterized protein</fullName>
    </submittedName>
</protein>
<gene>
    <name evidence="1" type="ORF">B0A55_04052</name>
</gene>
<reference evidence="1 2" key="1">
    <citation type="submission" date="2017-03" db="EMBL/GenBank/DDBJ databases">
        <title>Genomes of endolithic fungi from Antarctica.</title>
        <authorList>
            <person name="Coleine C."/>
            <person name="Masonjones S."/>
            <person name="Stajich J.E."/>
        </authorList>
    </citation>
    <scope>NUCLEOTIDE SEQUENCE [LARGE SCALE GENOMIC DNA]</scope>
    <source>
        <strain evidence="1 2">CCFEE 5184</strain>
    </source>
</reference>
<dbReference type="AlphaFoldDB" id="A0A4U0XK40"/>
<dbReference type="OrthoDB" id="9986861at2759"/>
<comment type="caution">
    <text evidence="1">The sequence shown here is derived from an EMBL/GenBank/DDBJ whole genome shotgun (WGS) entry which is preliminary data.</text>
</comment>
<evidence type="ECO:0000313" key="1">
    <source>
        <dbReference type="EMBL" id="TKA76586.1"/>
    </source>
</evidence>
<evidence type="ECO:0000313" key="2">
    <source>
        <dbReference type="Proteomes" id="UP000309340"/>
    </source>
</evidence>
<dbReference type="EMBL" id="NAJQ01000159">
    <property type="protein sequence ID" value="TKA76586.1"/>
    <property type="molecule type" value="Genomic_DNA"/>
</dbReference>
<name>A0A4U0XK40_9PEZI</name>